<accession>A0ABU2WGZ7</accession>
<reference evidence="7 8" key="1">
    <citation type="submission" date="2023-09" db="EMBL/GenBank/DDBJ databases">
        <authorList>
            <person name="Rey-Velasco X."/>
        </authorList>
    </citation>
    <scope>NUCLEOTIDE SEQUENCE [LARGE SCALE GENOMIC DNA]</scope>
    <source>
        <strain evidence="7 8">W345</strain>
    </source>
</reference>
<feature type="transmembrane region" description="Helical" evidence="6">
    <location>
        <begin position="117"/>
        <end position="140"/>
    </location>
</feature>
<dbReference type="Pfam" id="PF09678">
    <property type="entry name" value="Caa3_CtaG"/>
    <property type="match status" value="1"/>
</dbReference>
<feature type="transmembrane region" description="Helical" evidence="6">
    <location>
        <begin position="152"/>
        <end position="173"/>
    </location>
</feature>
<name>A0ABU2WGZ7_9GAMM</name>
<comment type="caution">
    <text evidence="7">The sequence shown here is derived from an EMBL/GenBank/DDBJ whole genome shotgun (WGS) entry which is preliminary data.</text>
</comment>
<evidence type="ECO:0000256" key="6">
    <source>
        <dbReference type="SAM" id="Phobius"/>
    </source>
</evidence>
<evidence type="ECO:0000256" key="2">
    <source>
        <dbReference type="ARBA" id="ARBA00022475"/>
    </source>
</evidence>
<evidence type="ECO:0000313" key="8">
    <source>
        <dbReference type="Proteomes" id="UP001254608"/>
    </source>
</evidence>
<evidence type="ECO:0000313" key="7">
    <source>
        <dbReference type="EMBL" id="MDT0496347.1"/>
    </source>
</evidence>
<evidence type="ECO:0000256" key="4">
    <source>
        <dbReference type="ARBA" id="ARBA00022989"/>
    </source>
</evidence>
<feature type="transmembrane region" description="Helical" evidence="6">
    <location>
        <begin position="239"/>
        <end position="261"/>
    </location>
</feature>
<comment type="subcellular location">
    <subcellularLocation>
        <location evidence="1">Cell membrane</location>
        <topology evidence="1">Multi-pass membrane protein</topology>
    </subcellularLocation>
</comment>
<sequence>MPISWLLPPHFSPTAQILFWGTLLLYWRGLRAGARPGFGRALSFVLGAVLMYVVAQTRFDYYSQYMFFMHRLQHLGLHHLGPFLLALAQPQAVLAAGLPAAWRARPLPAALKRAGRWLYLALQNPLVAPLLFVGLIAFWLTPSLHFDAMLNLNLYWLMNWSMALDGLLFWFWAFERGRNGAAPPFGYGVRLLVLVLIAPPQIVIGSRIALSDQELFDVYAVCGRAWPLSPIVDQQIGGLVTWIPAAMMSVLGMLVVLAGLLRHSRNAATRPRYTEIVQ</sequence>
<feature type="transmembrane region" description="Helical" evidence="6">
    <location>
        <begin position="75"/>
        <end position="96"/>
    </location>
</feature>
<dbReference type="Proteomes" id="UP001254608">
    <property type="component" value="Unassembled WGS sequence"/>
</dbReference>
<keyword evidence="2" id="KW-1003">Cell membrane</keyword>
<keyword evidence="5 6" id="KW-0472">Membrane</keyword>
<protein>
    <submittedName>
        <fullName evidence="7">Cytochrome c oxidase assembly protein</fullName>
    </submittedName>
</protein>
<feature type="transmembrane region" description="Helical" evidence="6">
    <location>
        <begin position="6"/>
        <end position="26"/>
    </location>
</feature>
<keyword evidence="8" id="KW-1185">Reference proteome</keyword>
<gene>
    <name evidence="7" type="ORF">RM530_03060</name>
</gene>
<dbReference type="InterPro" id="IPR019108">
    <property type="entry name" value="Caa3_assmbl_CtaG-rel"/>
</dbReference>
<keyword evidence="3 6" id="KW-0812">Transmembrane</keyword>
<feature type="transmembrane region" description="Helical" evidence="6">
    <location>
        <begin position="185"/>
        <end position="204"/>
    </location>
</feature>
<organism evidence="7 8">
    <name type="scientific">Banduia mediterranea</name>
    <dbReference type="NCBI Taxonomy" id="3075609"/>
    <lineage>
        <taxon>Bacteria</taxon>
        <taxon>Pseudomonadati</taxon>
        <taxon>Pseudomonadota</taxon>
        <taxon>Gammaproteobacteria</taxon>
        <taxon>Nevskiales</taxon>
        <taxon>Algiphilaceae</taxon>
        <taxon>Banduia</taxon>
    </lineage>
</organism>
<dbReference type="EMBL" id="JAVRIC010000003">
    <property type="protein sequence ID" value="MDT0496347.1"/>
    <property type="molecule type" value="Genomic_DNA"/>
</dbReference>
<evidence type="ECO:0000256" key="5">
    <source>
        <dbReference type="ARBA" id="ARBA00023136"/>
    </source>
</evidence>
<evidence type="ECO:0000256" key="1">
    <source>
        <dbReference type="ARBA" id="ARBA00004651"/>
    </source>
</evidence>
<evidence type="ECO:0000256" key="3">
    <source>
        <dbReference type="ARBA" id="ARBA00022692"/>
    </source>
</evidence>
<keyword evidence="4 6" id="KW-1133">Transmembrane helix</keyword>
<dbReference type="RefSeq" id="WP_311363740.1">
    <property type="nucleotide sequence ID" value="NZ_JAVRIC010000003.1"/>
</dbReference>
<proteinExistence type="predicted"/>
<feature type="transmembrane region" description="Helical" evidence="6">
    <location>
        <begin position="38"/>
        <end position="55"/>
    </location>
</feature>